<dbReference type="Pfam" id="PF00005">
    <property type="entry name" value="ABC_tran"/>
    <property type="match status" value="1"/>
</dbReference>
<dbReference type="GO" id="GO:0034775">
    <property type="term" value="P:glutathione transmembrane transport"/>
    <property type="evidence" value="ECO:0007669"/>
    <property type="project" value="InterPro"/>
</dbReference>
<feature type="domain" description="ABC transporter" evidence="9">
    <location>
        <begin position="348"/>
        <end position="560"/>
    </location>
</feature>
<dbReference type="SUPFAM" id="SSF90123">
    <property type="entry name" value="ABC transporter transmembrane region"/>
    <property type="match status" value="1"/>
</dbReference>
<dbReference type="PROSITE" id="PS50929">
    <property type="entry name" value="ABC_TM1F"/>
    <property type="match status" value="1"/>
</dbReference>
<name>A0A852VWH9_9MICO</name>
<dbReference type="InterPro" id="IPR039421">
    <property type="entry name" value="Type_1_exporter"/>
</dbReference>
<dbReference type="SMART" id="SM00382">
    <property type="entry name" value="AAA"/>
    <property type="match status" value="1"/>
</dbReference>
<reference evidence="11 12" key="1">
    <citation type="submission" date="2020-07" db="EMBL/GenBank/DDBJ databases">
        <title>Sequencing the genomes of 1000 actinobacteria strains.</title>
        <authorList>
            <person name="Klenk H.-P."/>
        </authorList>
    </citation>
    <scope>NUCLEOTIDE SEQUENCE [LARGE SCALE GENOMIC DNA]</scope>
    <source>
        <strain evidence="11 12">DSM 26154</strain>
    </source>
</reference>
<dbReference type="PANTHER" id="PTHR43394:SF1">
    <property type="entry name" value="ATP-BINDING CASSETTE SUB-FAMILY B MEMBER 10, MITOCHONDRIAL"/>
    <property type="match status" value="1"/>
</dbReference>
<dbReference type="InterPro" id="IPR003593">
    <property type="entry name" value="AAA+_ATPase"/>
</dbReference>
<gene>
    <name evidence="11" type="ORF">BJY20_002006</name>
</gene>
<feature type="domain" description="ABC transmembrane type-1" evidence="10">
    <location>
        <begin position="33"/>
        <end position="276"/>
    </location>
</feature>
<evidence type="ECO:0000256" key="4">
    <source>
        <dbReference type="ARBA" id="ARBA00022840"/>
    </source>
</evidence>
<dbReference type="EMBL" id="JACCAE010000001">
    <property type="protein sequence ID" value="NYF98614.1"/>
    <property type="molecule type" value="Genomic_DNA"/>
</dbReference>
<evidence type="ECO:0000313" key="11">
    <source>
        <dbReference type="EMBL" id="NYF98614.1"/>
    </source>
</evidence>
<dbReference type="InterPro" id="IPR027417">
    <property type="entry name" value="P-loop_NTPase"/>
</dbReference>
<keyword evidence="12" id="KW-1185">Reference proteome</keyword>
<dbReference type="GO" id="GO:0015421">
    <property type="term" value="F:ABC-type oligopeptide transporter activity"/>
    <property type="evidence" value="ECO:0007669"/>
    <property type="project" value="TreeGrafter"/>
</dbReference>
<comment type="subcellular location">
    <subcellularLocation>
        <location evidence="1">Cell membrane</location>
        <topology evidence="1">Multi-pass membrane protein</topology>
    </subcellularLocation>
</comment>
<keyword evidence="5 8" id="KW-1133">Transmembrane helix</keyword>
<evidence type="ECO:0000256" key="5">
    <source>
        <dbReference type="ARBA" id="ARBA00022989"/>
    </source>
</evidence>
<feature type="transmembrane region" description="Helical" evidence="8">
    <location>
        <begin position="172"/>
        <end position="190"/>
    </location>
</feature>
<evidence type="ECO:0000256" key="7">
    <source>
        <dbReference type="SAM" id="MobiDB-lite"/>
    </source>
</evidence>
<dbReference type="PANTHER" id="PTHR43394">
    <property type="entry name" value="ATP-DEPENDENT PERMEASE MDL1, MITOCHONDRIAL"/>
    <property type="match status" value="1"/>
</dbReference>
<evidence type="ECO:0000256" key="6">
    <source>
        <dbReference type="ARBA" id="ARBA00023136"/>
    </source>
</evidence>
<evidence type="ECO:0000256" key="8">
    <source>
        <dbReference type="SAM" id="Phobius"/>
    </source>
</evidence>
<dbReference type="GO" id="GO:0005524">
    <property type="term" value="F:ATP binding"/>
    <property type="evidence" value="ECO:0007669"/>
    <property type="project" value="UniProtKB-KW"/>
</dbReference>
<dbReference type="GO" id="GO:0045454">
    <property type="term" value="P:cell redox homeostasis"/>
    <property type="evidence" value="ECO:0007669"/>
    <property type="project" value="InterPro"/>
</dbReference>
<dbReference type="GO" id="GO:0016887">
    <property type="term" value="F:ATP hydrolysis activity"/>
    <property type="evidence" value="ECO:0007669"/>
    <property type="project" value="InterPro"/>
</dbReference>
<feature type="region of interest" description="Disordered" evidence="7">
    <location>
        <begin position="1"/>
        <end position="21"/>
    </location>
</feature>
<dbReference type="Gene3D" id="3.40.50.300">
    <property type="entry name" value="P-loop containing nucleotide triphosphate hydrolases"/>
    <property type="match status" value="1"/>
</dbReference>
<evidence type="ECO:0000313" key="12">
    <source>
        <dbReference type="Proteomes" id="UP000554054"/>
    </source>
</evidence>
<dbReference type="InterPro" id="IPR003439">
    <property type="entry name" value="ABC_transporter-like_ATP-bd"/>
</dbReference>
<protein>
    <submittedName>
        <fullName evidence="11">Thiol reductant ABC exporter CydC subunit</fullName>
    </submittedName>
</protein>
<evidence type="ECO:0000259" key="10">
    <source>
        <dbReference type="PROSITE" id="PS50929"/>
    </source>
</evidence>
<organism evidence="11 12">
    <name type="scientific">Janibacter cremeus</name>
    <dbReference type="NCBI Taxonomy" id="1285192"/>
    <lineage>
        <taxon>Bacteria</taxon>
        <taxon>Bacillati</taxon>
        <taxon>Actinomycetota</taxon>
        <taxon>Actinomycetes</taxon>
        <taxon>Micrococcales</taxon>
        <taxon>Intrasporangiaceae</taxon>
        <taxon>Janibacter</taxon>
    </lineage>
</organism>
<dbReference type="NCBIfam" id="TIGR02868">
    <property type="entry name" value="CydC"/>
    <property type="match status" value="1"/>
</dbReference>
<dbReference type="GO" id="GO:0005886">
    <property type="term" value="C:plasma membrane"/>
    <property type="evidence" value="ECO:0007669"/>
    <property type="project" value="UniProtKB-SubCell"/>
</dbReference>
<dbReference type="Proteomes" id="UP000554054">
    <property type="component" value="Unassembled WGS sequence"/>
</dbReference>
<dbReference type="InterPro" id="IPR014223">
    <property type="entry name" value="ABC_CydC/D"/>
</dbReference>
<dbReference type="PROSITE" id="PS50893">
    <property type="entry name" value="ABC_TRANSPORTER_2"/>
    <property type="match status" value="1"/>
</dbReference>
<comment type="caution">
    <text evidence="11">The sequence shown here is derived from an EMBL/GenBank/DDBJ whole genome shotgun (WGS) entry which is preliminary data.</text>
</comment>
<evidence type="ECO:0000256" key="1">
    <source>
        <dbReference type="ARBA" id="ARBA00004651"/>
    </source>
</evidence>
<evidence type="ECO:0000256" key="2">
    <source>
        <dbReference type="ARBA" id="ARBA00022692"/>
    </source>
</evidence>
<feature type="transmembrane region" description="Helical" evidence="8">
    <location>
        <begin position="32"/>
        <end position="58"/>
    </location>
</feature>
<keyword evidence="3" id="KW-0547">Nucleotide-binding</keyword>
<sequence length="560" mass="58053">MTQLAHRPSPPAVPDHPVTRPRTRPVTLSPGLIIAGLLGGVAAASGIALTTTSGWLIVRADEQPQILLLITAIVAVRTFGLARPVFRYWERLRSHDAALTDLAERRTSTYAVLVPLTPARLGARGRSDLLTGVVDDLTDVVDASVRVTVPVLGALVAGVGAAALTALVHPGAGLVLAGMLLAVAGVAFVADRLESRTQREVLDARAEAARVAQLTAEHADELRSIGGVNTATGWLREAHHRVRVSVARQSRGRALSAAAVLVITGVATLTTAVLAAGSDASGPVRGLLVLAPVATGEALGVLTEATRSLARARACGQRLDALLDQSPAVVEPAANDATPLRPGGTPRLAIDRLSAAWLPGRTHLGPLDLVIEPGERVAITGPNGSGKSTLLAVLARHLDPTTGTYTVDGVDVTRVPLEHVRSLIALVDDEPHVLAASLRANLALAAPGATDDLLEAALRRAGLGIWFDGLPDGLDSRLGAGGLGISGGERTRLAIARAIASDRPVILLDEPVAHLDHPTAHAVIDDLVHHVGEKSVIMVTHHGIGLERMDRIVSIPGTEG</sequence>
<feature type="transmembrane region" description="Helical" evidence="8">
    <location>
        <begin position="147"/>
        <end position="166"/>
    </location>
</feature>
<dbReference type="InterPro" id="IPR011527">
    <property type="entry name" value="ABC1_TM_dom"/>
</dbReference>
<dbReference type="SUPFAM" id="SSF52540">
    <property type="entry name" value="P-loop containing nucleoside triphosphate hydrolases"/>
    <property type="match status" value="1"/>
</dbReference>
<keyword evidence="2 8" id="KW-0812">Transmembrane</keyword>
<dbReference type="InterPro" id="IPR036640">
    <property type="entry name" value="ABC1_TM_sf"/>
</dbReference>
<dbReference type="RefSeq" id="WP_185991402.1">
    <property type="nucleotide sequence ID" value="NZ_JACCAE010000001.1"/>
</dbReference>
<dbReference type="Gene3D" id="1.20.1560.10">
    <property type="entry name" value="ABC transporter type 1, transmembrane domain"/>
    <property type="match status" value="1"/>
</dbReference>
<accession>A0A852VWH9</accession>
<evidence type="ECO:0000259" key="9">
    <source>
        <dbReference type="PROSITE" id="PS50893"/>
    </source>
</evidence>
<proteinExistence type="predicted"/>
<keyword evidence="4" id="KW-0067">ATP-binding</keyword>
<keyword evidence="6 8" id="KW-0472">Membrane</keyword>
<dbReference type="CDD" id="cd03228">
    <property type="entry name" value="ABCC_MRP_Like"/>
    <property type="match status" value="1"/>
</dbReference>
<dbReference type="AlphaFoldDB" id="A0A852VWH9"/>
<evidence type="ECO:0000256" key="3">
    <source>
        <dbReference type="ARBA" id="ARBA00022741"/>
    </source>
</evidence>
<dbReference type="PROSITE" id="PS00211">
    <property type="entry name" value="ABC_TRANSPORTER_1"/>
    <property type="match status" value="1"/>
</dbReference>
<feature type="transmembrane region" description="Helical" evidence="8">
    <location>
        <begin position="255"/>
        <end position="278"/>
    </location>
</feature>
<feature type="transmembrane region" description="Helical" evidence="8">
    <location>
        <begin position="64"/>
        <end position="86"/>
    </location>
</feature>
<dbReference type="InterPro" id="IPR017871">
    <property type="entry name" value="ABC_transporter-like_CS"/>
</dbReference>